<dbReference type="GO" id="GO:0004818">
    <property type="term" value="F:glutamate-tRNA ligase activity"/>
    <property type="evidence" value="ECO:0007669"/>
    <property type="project" value="UniProtKB-EC"/>
</dbReference>
<comment type="caution">
    <text evidence="1">The sequence shown here is derived from an EMBL/GenBank/DDBJ whole genome shotgun (WGS) entry which is preliminary data.</text>
</comment>
<sequence length="28" mass="2776">DGRSKAMSAVGTKVDAAKLSGAKITGKK</sequence>
<keyword evidence="1" id="KW-0436">Ligase</keyword>
<evidence type="ECO:0000313" key="1">
    <source>
        <dbReference type="EMBL" id="KYF40845.1"/>
    </source>
</evidence>
<dbReference type="Proteomes" id="UP000074247">
    <property type="component" value="Unassembled WGS sequence"/>
</dbReference>
<proteinExistence type="predicted"/>
<dbReference type="VEuPathDB" id="ToxoDB:TGARI_263870C"/>
<dbReference type="AlphaFoldDB" id="A0A139XPZ6"/>
<feature type="non-terminal residue" evidence="1">
    <location>
        <position position="1"/>
    </location>
</feature>
<reference evidence="1 2" key="1">
    <citation type="journal article" date="2016" name="Nat. Commun.">
        <title>Local admixture of amplified and diversified secreted pathogenesis determinants shapes mosaic Toxoplasma gondii genomes.</title>
        <authorList>
            <person name="Lorenzi H."/>
            <person name="Khan A."/>
            <person name="Behnke M.S."/>
            <person name="Namasivayam S."/>
            <person name="Swapna L.S."/>
            <person name="Hadjithomas M."/>
            <person name="Karamycheva S."/>
            <person name="Pinney D."/>
            <person name="Brunk B.P."/>
            <person name="Ajioka J.W."/>
            <person name="Ajzenberg D."/>
            <person name="Boothroyd J.C."/>
            <person name="Boyle J.P."/>
            <person name="Darde M.L."/>
            <person name="Diaz-Miranda M.A."/>
            <person name="Dubey J.P."/>
            <person name="Fritz H.M."/>
            <person name="Gennari S.M."/>
            <person name="Gregory B.D."/>
            <person name="Kim K."/>
            <person name="Saeij J.P."/>
            <person name="Su C."/>
            <person name="White M.W."/>
            <person name="Zhu X.Q."/>
            <person name="Howe D.K."/>
            <person name="Rosenthal B.M."/>
            <person name="Grigg M.E."/>
            <person name="Parkinson J."/>
            <person name="Liu L."/>
            <person name="Kissinger J.C."/>
            <person name="Roos D.S."/>
            <person name="Sibley L.D."/>
        </authorList>
    </citation>
    <scope>NUCLEOTIDE SEQUENCE [LARGE SCALE GENOMIC DNA]</scope>
    <source>
        <strain evidence="1 2">ARI</strain>
    </source>
</reference>
<accession>A0A139XPZ6</accession>
<dbReference type="EC" id="6.1.1.17" evidence="1"/>
<gene>
    <name evidence="1" type="ORF">TGARI_263870C</name>
</gene>
<name>A0A139XPZ6_TOXGO</name>
<organism evidence="1 2">
    <name type="scientific">Toxoplasma gondii ARI</name>
    <dbReference type="NCBI Taxonomy" id="1074872"/>
    <lineage>
        <taxon>Eukaryota</taxon>
        <taxon>Sar</taxon>
        <taxon>Alveolata</taxon>
        <taxon>Apicomplexa</taxon>
        <taxon>Conoidasida</taxon>
        <taxon>Coccidia</taxon>
        <taxon>Eucoccidiorida</taxon>
        <taxon>Eimeriorina</taxon>
        <taxon>Sarcocystidae</taxon>
        <taxon>Toxoplasma</taxon>
    </lineage>
</organism>
<protein>
    <submittedName>
        <fullName evidence="1">Glutamate-tRNA ligase</fullName>
        <ecNumber evidence="1">6.1.1.17</ecNumber>
    </submittedName>
</protein>
<dbReference type="EMBL" id="AGQS02005365">
    <property type="protein sequence ID" value="KYF40845.1"/>
    <property type="molecule type" value="Genomic_DNA"/>
</dbReference>
<evidence type="ECO:0000313" key="2">
    <source>
        <dbReference type="Proteomes" id="UP000074247"/>
    </source>
</evidence>